<feature type="domain" description="PAC" evidence="3">
    <location>
        <begin position="817"/>
        <end position="869"/>
    </location>
</feature>
<keyword evidence="1" id="KW-0812">Transmembrane</keyword>
<evidence type="ECO:0000259" key="5">
    <source>
        <dbReference type="PROSITE" id="PS50887"/>
    </source>
</evidence>
<dbReference type="Gene3D" id="3.30.450.20">
    <property type="entry name" value="PAS domain"/>
    <property type="match status" value="4"/>
</dbReference>
<feature type="transmembrane region" description="Helical" evidence="1">
    <location>
        <begin position="17"/>
        <end position="36"/>
    </location>
</feature>
<dbReference type="Pfam" id="PF00990">
    <property type="entry name" value="GGDEF"/>
    <property type="match status" value="1"/>
</dbReference>
<dbReference type="RefSeq" id="WP_091935018.1">
    <property type="nucleotide sequence ID" value="NZ_FNCY01000003.1"/>
</dbReference>
<sequence length="1039" mass="114277">MLEQRLSRQSNSIKTRLAGVVLLMLLGCIWLMTLAITRNLERDIARLIEAQNNAAAASIAAEVDGKLGQHLDLIGETAALLGRHADAMAQLHAVAGHHAGISHLFSAGIFLVDDRGDARRLGNPRAPATGGRLPPEIVDLVRNVREHGKAAVGKAMPGADGGPPVLPFGAPVVGPNGERARVLVGLAALSGTGLFGPIQRGTAGYAGSVLVSDARFGVVVSSTWPDEVMKPYPASESLFDDAIAGIERARLARHPDGREVLVSTRMVPDQGWSVQVVLPVAEAFQPIRHMRRMVYAVAGGLTLLSLVGVWLFLGRLLRPLDEVTAAVRRMAGDPAGGTALPIAGPREVCELAESFNALAEQRMRSTEALRRSEDRLSRAELISKTGNWEVDLGSMVVTASIGARNIYGVTEAQTPLATLQRQSLPEYREMLDAAFAALVQQGLPYDVRFKIVAADIGEVKDVRALAFRDYDKGIVFGVVSDVTERRIFLEVLEQEEQRRRLFLDKASEGVAVVAADGRLVEWNPAFAKMLGYSETEIGWLSVFDWDARFSRHDLETLLASDMDNQTIESRHRRKDGSEYDVEISISRVTWSDQSFSFCLCRDISARKQADLALRESEARFRAVIQSSPVSYLLCGENADVAYVNDAFVKTFGYAREDLGSVADWWCKACPDDAYRAEVDEKWQAHVDAVRRGAHPVDPVEIDIRCKNGERRLALVSAEPVRGVSHGAHIISLVDISARQQAEEAQRLAATVFAVAREGIMITDADGNILDVNQAFGDLTGYTREEVLGRNPRLLGSGRHSRAFYAGMWRDLERKGHWSGEVWNRRKDGSIFPEMLTISVVRDRDGKTQQYVALFSDITEIKEQQQKLERMAHYDPLCGLPNRTLLSDRLHQAMVQAQRRAQRIAVCYLDLDGFKQVNDRYGHAIGDQLLVALSGQMKQTLRESDTLARIGGDEFVAVLMDLPDEKAALPTIERLIRAVAQPTHVGGFELQVSVSLGVTFYPQHRPVDADQLLREADNAMYQAKTGGKNRYVIAQVEAVG</sequence>
<dbReference type="InterPro" id="IPR052163">
    <property type="entry name" value="DGC-Regulatory_Protein"/>
</dbReference>
<evidence type="ECO:0000256" key="1">
    <source>
        <dbReference type="SAM" id="Phobius"/>
    </source>
</evidence>
<evidence type="ECO:0000313" key="6">
    <source>
        <dbReference type="EMBL" id="SDH05653.1"/>
    </source>
</evidence>
<dbReference type="Gene3D" id="6.10.340.10">
    <property type="match status" value="1"/>
</dbReference>
<dbReference type="SMART" id="SM00086">
    <property type="entry name" value="PAC"/>
    <property type="match status" value="3"/>
</dbReference>
<dbReference type="InterPro" id="IPR001610">
    <property type="entry name" value="PAC"/>
</dbReference>
<dbReference type="SUPFAM" id="SSF55073">
    <property type="entry name" value="Nucleotide cyclase"/>
    <property type="match status" value="1"/>
</dbReference>
<reference evidence="6 7" key="1">
    <citation type="submission" date="2016-10" db="EMBL/GenBank/DDBJ databases">
        <authorList>
            <person name="de Groot N.N."/>
        </authorList>
    </citation>
    <scope>NUCLEOTIDE SEQUENCE [LARGE SCALE GENOMIC DNA]</scope>
    <source>
        <strain evidence="6 7">DSM 5885</strain>
    </source>
</reference>
<proteinExistence type="predicted"/>
<dbReference type="PROSITE" id="PS50112">
    <property type="entry name" value="PAS"/>
    <property type="match status" value="3"/>
</dbReference>
<dbReference type="OrthoDB" id="9813903at2"/>
<dbReference type="CDD" id="cd06225">
    <property type="entry name" value="HAMP"/>
    <property type="match status" value="1"/>
</dbReference>
<accession>A0A1G7ZA84</accession>
<dbReference type="GO" id="GO:0007165">
    <property type="term" value="P:signal transduction"/>
    <property type="evidence" value="ECO:0007669"/>
    <property type="project" value="InterPro"/>
</dbReference>
<dbReference type="PROSITE" id="PS50113">
    <property type="entry name" value="PAC"/>
    <property type="match status" value="2"/>
</dbReference>
<feature type="domain" description="PAS" evidence="2">
    <location>
        <begin position="744"/>
        <end position="790"/>
    </location>
</feature>
<dbReference type="PROSITE" id="PS50887">
    <property type="entry name" value="GGDEF"/>
    <property type="match status" value="1"/>
</dbReference>
<feature type="domain" description="PAS" evidence="2">
    <location>
        <begin position="495"/>
        <end position="537"/>
    </location>
</feature>
<protein>
    <submittedName>
        <fullName evidence="6">PAS domain S-box-containing protein/diguanylate cyclase (GGDEF) domain-containing protein</fullName>
    </submittedName>
</protein>
<dbReference type="InterPro" id="IPR003660">
    <property type="entry name" value="HAMP_dom"/>
</dbReference>
<evidence type="ECO:0000313" key="7">
    <source>
        <dbReference type="Proteomes" id="UP000198607"/>
    </source>
</evidence>
<dbReference type="CDD" id="cd00130">
    <property type="entry name" value="PAS"/>
    <property type="match status" value="3"/>
</dbReference>
<keyword evidence="1" id="KW-1133">Transmembrane helix</keyword>
<name>A0A1G7ZA84_9RHOO</name>
<dbReference type="PROSITE" id="PS50885">
    <property type="entry name" value="HAMP"/>
    <property type="match status" value="1"/>
</dbReference>
<dbReference type="InterPro" id="IPR029787">
    <property type="entry name" value="Nucleotide_cyclase"/>
</dbReference>
<evidence type="ECO:0000259" key="2">
    <source>
        <dbReference type="PROSITE" id="PS50112"/>
    </source>
</evidence>
<dbReference type="Proteomes" id="UP000198607">
    <property type="component" value="Unassembled WGS sequence"/>
</dbReference>
<dbReference type="CDD" id="cd18773">
    <property type="entry name" value="PDC1_HK_sensor"/>
    <property type="match status" value="1"/>
</dbReference>
<dbReference type="SUPFAM" id="SSF55785">
    <property type="entry name" value="PYP-like sensor domain (PAS domain)"/>
    <property type="match status" value="4"/>
</dbReference>
<feature type="domain" description="GGDEF" evidence="5">
    <location>
        <begin position="901"/>
        <end position="1035"/>
    </location>
</feature>
<dbReference type="Pfam" id="PF00672">
    <property type="entry name" value="HAMP"/>
    <property type="match status" value="1"/>
</dbReference>
<dbReference type="CDD" id="cd01949">
    <property type="entry name" value="GGDEF"/>
    <property type="match status" value="1"/>
</dbReference>
<dbReference type="SMART" id="SM00267">
    <property type="entry name" value="GGDEF"/>
    <property type="match status" value="1"/>
</dbReference>
<gene>
    <name evidence="6" type="ORF">SAMN05660652_01120</name>
</gene>
<dbReference type="InterPro" id="IPR000014">
    <property type="entry name" value="PAS"/>
</dbReference>
<evidence type="ECO:0000259" key="3">
    <source>
        <dbReference type="PROSITE" id="PS50113"/>
    </source>
</evidence>
<dbReference type="InterPro" id="IPR000160">
    <property type="entry name" value="GGDEF_dom"/>
</dbReference>
<dbReference type="STRING" id="83767.SAMN05660652_01120"/>
<feature type="domain" description="PAC" evidence="3">
    <location>
        <begin position="565"/>
        <end position="615"/>
    </location>
</feature>
<dbReference type="EMBL" id="FNCY01000003">
    <property type="protein sequence ID" value="SDH05653.1"/>
    <property type="molecule type" value="Genomic_DNA"/>
</dbReference>
<feature type="domain" description="HAMP" evidence="4">
    <location>
        <begin position="314"/>
        <end position="367"/>
    </location>
</feature>
<dbReference type="NCBIfam" id="TIGR00229">
    <property type="entry name" value="sensory_box"/>
    <property type="match status" value="3"/>
</dbReference>
<dbReference type="PANTHER" id="PTHR46663:SF3">
    <property type="entry name" value="SLL0267 PROTEIN"/>
    <property type="match status" value="1"/>
</dbReference>
<evidence type="ECO:0000259" key="4">
    <source>
        <dbReference type="PROSITE" id="PS50885"/>
    </source>
</evidence>
<dbReference type="GO" id="GO:0003824">
    <property type="term" value="F:catalytic activity"/>
    <property type="evidence" value="ECO:0007669"/>
    <property type="project" value="UniProtKB-ARBA"/>
</dbReference>
<dbReference type="AlphaFoldDB" id="A0A1G7ZA84"/>
<dbReference type="GO" id="GO:0016020">
    <property type="term" value="C:membrane"/>
    <property type="evidence" value="ECO:0007669"/>
    <property type="project" value="InterPro"/>
</dbReference>
<dbReference type="PROSITE" id="PS51257">
    <property type="entry name" value="PROKAR_LIPOPROTEIN"/>
    <property type="match status" value="1"/>
</dbReference>
<dbReference type="NCBIfam" id="TIGR00254">
    <property type="entry name" value="GGDEF"/>
    <property type="match status" value="1"/>
</dbReference>
<dbReference type="PANTHER" id="PTHR46663">
    <property type="entry name" value="DIGUANYLATE CYCLASE DGCT-RELATED"/>
    <property type="match status" value="1"/>
</dbReference>
<organism evidence="6 7">
    <name type="scientific">Propionivibrio dicarboxylicus</name>
    <dbReference type="NCBI Taxonomy" id="83767"/>
    <lineage>
        <taxon>Bacteria</taxon>
        <taxon>Pseudomonadati</taxon>
        <taxon>Pseudomonadota</taxon>
        <taxon>Betaproteobacteria</taxon>
        <taxon>Rhodocyclales</taxon>
        <taxon>Rhodocyclaceae</taxon>
        <taxon>Propionivibrio</taxon>
    </lineage>
</organism>
<feature type="transmembrane region" description="Helical" evidence="1">
    <location>
        <begin position="293"/>
        <end position="313"/>
    </location>
</feature>
<dbReference type="Gene3D" id="3.30.70.270">
    <property type="match status" value="1"/>
</dbReference>
<dbReference type="InterPro" id="IPR000700">
    <property type="entry name" value="PAS-assoc_C"/>
</dbReference>
<dbReference type="FunFam" id="3.30.70.270:FF:000001">
    <property type="entry name" value="Diguanylate cyclase domain protein"/>
    <property type="match status" value="1"/>
</dbReference>
<feature type="domain" description="PAS" evidence="2">
    <location>
        <begin position="616"/>
        <end position="658"/>
    </location>
</feature>
<dbReference type="Pfam" id="PF13426">
    <property type="entry name" value="PAS_9"/>
    <property type="match status" value="3"/>
</dbReference>
<keyword evidence="7" id="KW-1185">Reference proteome</keyword>
<keyword evidence="1" id="KW-0472">Membrane</keyword>
<dbReference type="SMART" id="SM00091">
    <property type="entry name" value="PAS"/>
    <property type="match status" value="4"/>
</dbReference>
<dbReference type="InterPro" id="IPR043128">
    <property type="entry name" value="Rev_trsase/Diguanyl_cyclase"/>
</dbReference>
<dbReference type="InterPro" id="IPR035965">
    <property type="entry name" value="PAS-like_dom_sf"/>
</dbReference>